<reference evidence="4" key="2">
    <citation type="submission" date="2018-07" db="EMBL/GenBank/DDBJ databases">
        <title>Leveraging single-cell genomics to expand the Fungal Tree of Life.</title>
        <authorList>
            <consortium name="DOE Joint Genome Institute"/>
            <person name="Ahrendt S.R."/>
            <person name="Quandt C.A."/>
            <person name="Ciobanu D."/>
            <person name="Clum A."/>
            <person name="Salamov A."/>
            <person name="Andreopoulos B."/>
            <person name="Cheng J.-F."/>
            <person name="Woyke T."/>
            <person name="Pelin A."/>
            <person name="Henrissat B."/>
            <person name="Reynolds N."/>
            <person name="Benny G.L."/>
            <person name="Smith M.E."/>
            <person name="James T.Y."/>
            <person name="Grigoriev I.V."/>
        </authorList>
    </citation>
    <scope>NUCLEOTIDE SEQUENCE</scope>
    <source>
        <strain evidence="4">Benny S71-1</strain>
    </source>
</reference>
<dbReference type="SMART" id="SM00541">
    <property type="entry name" value="FYRN"/>
    <property type="match status" value="1"/>
</dbReference>
<protein>
    <submittedName>
        <fullName evidence="4">F/Y-rich N-terminus-domain-containing protein</fullName>
    </submittedName>
</protein>
<evidence type="ECO:0000313" key="3">
    <source>
        <dbReference type="EMBL" id="RKP22716.1"/>
    </source>
</evidence>
<dbReference type="EMBL" id="KZ991762">
    <property type="protein sequence ID" value="RKP22716.1"/>
    <property type="molecule type" value="Genomic_DNA"/>
</dbReference>
<feature type="non-terminal residue" evidence="4">
    <location>
        <position position="164"/>
    </location>
</feature>
<keyword evidence="2" id="KW-0539">Nucleus</keyword>
<dbReference type="InterPro" id="IPR040092">
    <property type="entry name" value="TBRG1"/>
</dbReference>
<proteinExistence type="predicted"/>
<dbReference type="Proteomes" id="UP000278143">
    <property type="component" value="Unassembled WGS sequence"/>
</dbReference>
<dbReference type="OrthoDB" id="285793at2759"/>
<reference evidence="5" key="1">
    <citation type="journal article" date="2018" name="Nat. Microbiol.">
        <title>Leveraging single-cell genomics to expand the fungal tree of life.</title>
        <authorList>
            <person name="Ahrendt S.R."/>
            <person name="Quandt C.A."/>
            <person name="Ciobanu D."/>
            <person name="Clum A."/>
            <person name="Salamov A."/>
            <person name="Andreopoulos B."/>
            <person name="Cheng J.F."/>
            <person name="Woyke T."/>
            <person name="Pelin A."/>
            <person name="Henrissat B."/>
            <person name="Reynolds N.K."/>
            <person name="Benny G.L."/>
            <person name="Smith M.E."/>
            <person name="James T.Y."/>
            <person name="Grigoriev I.V."/>
        </authorList>
    </citation>
    <scope>NUCLEOTIDE SEQUENCE [LARGE SCALE GENOMIC DNA]</scope>
    <source>
        <strain evidence="5">Benny S71-1</strain>
    </source>
</reference>
<organism evidence="4 5">
    <name type="scientific">Syncephalis pseudoplumigaleata</name>
    <dbReference type="NCBI Taxonomy" id="1712513"/>
    <lineage>
        <taxon>Eukaryota</taxon>
        <taxon>Fungi</taxon>
        <taxon>Fungi incertae sedis</taxon>
        <taxon>Zoopagomycota</taxon>
        <taxon>Zoopagomycotina</taxon>
        <taxon>Zoopagomycetes</taxon>
        <taxon>Zoopagales</taxon>
        <taxon>Piptocephalidaceae</taxon>
        <taxon>Syncephalis</taxon>
    </lineage>
</organism>
<comment type="subcellular location">
    <subcellularLocation>
        <location evidence="1">Nucleus</location>
    </subcellularLocation>
</comment>
<dbReference type="InterPro" id="IPR003888">
    <property type="entry name" value="FYrich_N"/>
</dbReference>
<dbReference type="PROSITE" id="PS51542">
    <property type="entry name" value="FYRN"/>
    <property type="match status" value="1"/>
</dbReference>
<dbReference type="Gene3D" id="3.30.160.360">
    <property type="match status" value="1"/>
</dbReference>
<evidence type="ECO:0000256" key="2">
    <source>
        <dbReference type="ARBA" id="ARBA00023242"/>
    </source>
</evidence>
<dbReference type="SMART" id="SM00542">
    <property type="entry name" value="FYRC"/>
    <property type="match status" value="1"/>
</dbReference>
<dbReference type="Pfam" id="PF05964">
    <property type="entry name" value="FYRN"/>
    <property type="match status" value="1"/>
</dbReference>
<dbReference type="Pfam" id="PF05965">
    <property type="entry name" value="FYRC"/>
    <property type="match status" value="1"/>
</dbReference>
<dbReference type="PANTHER" id="PTHR22715">
    <property type="entry name" value="TRANSFORMING GROWTH FACTOR BETA REGULATED GENE 1"/>
    <property type="match status" value="1"/>
</dbReference>
<dbReference type="InterPro" id="IPR003889">
    <property type="entry name" value="FYrich_C"/>
</dbReference>
<dbReference type="PROSITE" id="PS51543">
    <property type="entry name" value="FYRC"/>
    <property type="match status" value="1"/>
</dbReference>
<feature type="non-terminal residue" evidence="4">
    <location>
        <position position="1"/>
    </location>
</feature>
<name>A0A4P9YTY3_9FUNG</name>
<dbReference type="GO" id="GO:0005634">
    <property type="term" value="C:nucleus"/>
    <property type="evidence" value="ECO:0007669"/>
    <property type="project" value="UniProtKB-SubCell"/>
</dbReference>
<evidence type="ECO:0000256" key="1">
    <source>
        <dbReference type="ARBA" id="ARBA00004123"/>
    </source>
</evidence>
<dbReference type="GO" id="GO:0051726">
    <property type="term" value="P:regulation of cell cycle"/>
    <property type="evidence" value="ECO:0007669"/>
    <property type="project" value="TreeGrafter"/>
</dbReference>
<sequence length="164" mass="18633">VITQTRKVQPIPRDADGRPILPVQVGILTVINLGTVVHDREAFHNERYIWPVGYTVQRPYASMKYPDKQTIYTCSVRDGIDGPKFYLEPEDQPDGIIEANTATGAWTTAVRLANRVRQREHSNSASGPDYFGFSHPTIAMLIQELPDAEKCTHYVFQKFEEMKP</sequence>
<evidence type="ECO:0000313" key="4">
    <source>
        <dbReference type="EMBL" id="RKP23274.1"/>
    </source>
</evidence>
<keyword evidence="5" id="KW-1185">Reference proteome</keyword>
<dbReference type="EMBL" id="KZ991142">
    <property type="protein sequence ID" value="RKP23274.1"/>
    <property type="molecule type" value="Genomic_DNA"/>
</dbReference>
<evidence type="ECO:0000313" key="5">
    <source>
        <dbReference type="Proteomes" id="UP000278143"/>
    </source>
</evidence>
<dbReference type="AlphaFoldDB" id="A0A4P9YTY3"/>
<gene>
    <name evidence="3" type="ORF">SYNPS1DRAFT_11270</name>
    <name evidence="4" type="ORF">SYNPS1DRAFT_5883</name>
</gene>
<dbReference type="PANTHER" id="PTHR22715:SF0">
    <property type="entry name" value="TRANSFORMING GROWTH FACTOR BETA REGULATOR 1"/>
    <property type="match status" value="1"/>
</dbReference>
<accession>A0A4P9YTY3</accession>